<dbReference type="AlphaFoldDB" id="A0AAC9YLA5"/>
<evidence type="ECO:0000256" key="1">
    <source>
        <dbReference type="ARBA" id="ARBA00023015"/>
    </source>
</evidence>
<dbReference type="CDD" id="cd06170">
    <property type="entry name" value="LuxR_C_like"/>
    <property type="match status" value="1"/>
</dbReference>
<dbReference type="Pfam" id="PF00196">
    <property type="entry name" value="GerE"/>
    <property type="match status" value="1"/>
</dbReference>
<gene>
    <name evidence="5" type="ORF">CKJ54_14630</name>
</gene>
<evidence type="ECO:0000313" key="6">
    <source>
        <dbReference type="Proteomes" id="UP000216246"/>
    </source>
</evidence>
<dbReference type="InterPro" id="IPR059106">
    <property type="entry name" value="WHD_MalT"/>
</dbReference>
<name>A0AAC9YLA5_9MYCO</name>
<dbReference type="InterPro" id="IPR011990">
    <property type="entry name" value="TPR-like_helical_dom_sf"/>
</dbReference>
<dbReference type="Gene3D" id="1.10.10.10">
    <property type="entry name" value="Winged helix-like DNA-binding domain superfamily/Winged helix DNA-binding domain"/>
    <property type="match status" value="1"/>
</dbReference>
<dbReference type="PRINTS" id="PR00038">
    <property type="entry name" value="HTHLUXR"/>
</dbReference>
<dbReference type="Pfam" id="PF25873">
    <property type="entry name" value="WHD_MalT"/>
    <property type="match status" value="1"/>
</dbReference>
<evidence type="ECO:0000256" key="2">
    <source>
        <dbReference type="ARBA" id="ARBA00023125"/>
    </source>
</evidence>
<reference evidence="5 6" key="1">
    <citation type="submission" date="2017-08" db="EMBL/GenBank/DDBJ databases">
        <title>Phylogentic analysis of Mycobacterium avium complex whole genomes.</title>
        <authorList>
            <person name="Caverly L.J."/>
            <person name="Spilker T."/>
            <person name="LiPuma J."/>
        </authorList>
    </citation>
    <scope>NUCLEOTIDE SEQUENCE [LARGE SCALE GENOMIC DNA]</scope>
    <source>
        <strain evidence="5 6">FLAC0026</strain>
    </source>
</reference>
<keyword evidence="1" id="KW-0805">Transcription regulation</keyword>
<feature type="domain" description="HTH luxR-type" evidence="4">
    <location>
        <begin position="692"/>
        <end position="757"/>
    </location>
</feature>
<dbReference type="GO" id="GO:0003677">
    <property type="term" value="F:DNA binding"/>
    <property type="evidence" value="ECO:0007669"/>
    <property type="project" value="UniProtKB-KW"/>
</dbReference>
<dbReference type="PANTHER" id="PTHR44688">
    <property type="entry name" value="DNA-BINDING TRANSCRIPTIONAL ACTIVATOR DEVR_DOSR"/>
    <property type="match status" value="1"/>
</dbReference>
<organism evidence="5 6">
    <name type="scientific">Mycobacterium marseillense</name>
    <dbReference type="NCBI Taxonomy" id="701042"/>
    <lineage>
        <taxon>Bacteria</taxon>
        <taxon>Bacillati</taxon>
        <taxon>Actinomycetota</taxon>
        <taxon>Actinomycetes</taxon>
        <taxon>Mycobacteriales</taxon>
        <taxon>Mycobacteriaceae</taxon>
        <taxon>Mycobacterium</taxon>
        <taxon>Mycobacterium avium complex (MAC)</taxon>
    </lineage>
</organism>
<dbReference type="Gene3D" id="1.25.40.10">
    <property type="entry name" value="Tetratricopeptide repeat domain"/>
    <property type="match status" value="1"/>
</dbReference>
<protein>
    <submittedName>
        <fullName evidence="5">Helix-turn-helix transcriptional regulator</fullName>
    </submittedName>
</protein>
<dbReference type="SMART" id="SM00421">
    <property type="entry name" value="HTH_LUXR"/>
    <property type="match status" value="1"/>
</dbReference>
<dbReference type="RefSeq" id="WP_095577371.1">
    <property type="nucleotide sequence ID" value="NZ_CP023147.1"/>
</dbReference>
<dbReference type="SUPFAM" id="SSF52540">
    <property type="entry name" value="P-loop containing nucleoside triphosphate hydrolases"/>
    <property type="match status" value="1"/>
</dbReference>
<proteinExistence type="predicted"/>
<evidence type="ECO:0000313" key="5">
    <source>
        <dbReference type="EMBL" id="ASW90970.1"/>
    </source>
</evidence>
<keyword evidence="3" id="KW-0804">Transcription</keyword>
<dbReference type="SUPFAM" id="SSF46894">
    <property type="entry name" value="C-terminal effector domain of the bipartite response regulators"/>
    <property type="match status" value="1"/>
</dbReference>
<dbReference type="InterPro" id="IPR016032">
    <property type="entry name" value="Sig_transdc_resp-reg_C-effctor"/>
</dbReference>
<dbReference type="Proteomes" id="UP000216246">
    <property type="component" value="Chromosome"/>
</dbReference>
<dbReference type="EMBL" id="CP023147">
    <property type="protein sequence ID" value="ASW90970.1"/>
    <property type="molecule type" value="Genomic_DNA"/>
</dbReference>
<dbReference type="PANTHER" id="PTHR44688:SF16">
    <property type="entry name" value="DNA-BINDING TRANSCRIPTIONAL ACTIVATOR DEVR_DOSR"/>
    <property type="match status" value="1"/>
</dbReference>
<accession>A0AAC9YLA5</accession>
<dbReference type="GO" id="GO:0006355">
    <property type="term" value="P:regulation of DNA-templated transcription"/>
    <property type="evidence" value="ECO:0007669"/>
    <property type="project" value="InterPro"/>
</dbReference>
<dbReference type="InterPro" id="IPR027417">
    <property type="entry name" value="P-loop_NTPase"/>
</dbReference>
<sequence length="759" mass="81238">MSGSAGRSDNGSGEAAARAVLLATKLHVPAIGAQLVHRAALLDVLSAGRARKLTLLSAPAGWGKTTVLAQWASGAGENGRFAWLSLDAADNDPVWFWMYVVAALQKVSPGVGIRAVELLAMGADPVQVVLPTLLNDLDTIASPVVLVLDDYHHVVRRAVHEQLAFFISRMPANLHLVLATRSDPTLPLARLRASGELAEVRTDDLRFGPIEADHLLNDVLGLGLAPTDIHLLHRRTEGWAAGLYLAALSLAGRADIATFIRTFAGDNRHIVDYLMAEVLDGQPPHLRSFLLRTSILGRLSGALCDAVLQTSGSASVLQDIERENLFVVPLDTSRRWYRYHQLFGELLRTELRRTEPDLVADLHRRAATWFEAEGLVDEAVRHLLAAGDIARSADLIAADWVAEFNSGGVSTISGYLDLLPEETVLQDPRLSVARAWIALSVGQLDDAAEWIEAVETRFAADTAEGGALSAQAAVLRAVHSFKTADIAATLETAGRAITLDFGEAPLGQPSAYCIYGSALYFSGNTPEAQVAFRRAAQLAEKAGDRRARICALGYLALISAERGQPVDAERRIREASGSSRDLADAEHLVDVMVSLATAEVLAQRGAATAAVAAADMAVMSARQGGAILEVAKSLMVSAEIFDRLGDHQAAKVSLDEAGTLVRGCADAGIAPTLLASAERNAGVAVPTSRNEGYAVGEELTPKELEVLRLLATRLSRREIGERLYVSLNTVKTHQRAVYRKLGVEHRGAAVSRARELGLL</sequence>
<evidence type="ECO:0000256" key="3">
    <source>
        <dbReference type="ARBA" id="ARBA00023163"/>
    </source>
</evidence>
<dbReference type="InterPro" id="IPR000792">
    <property type="entry name" value="Tscrpt_reg_LuxR_C"/>
</dbReference>
<keyword evidence="2" id="KW-0238">DNA-binding</keyword>
<evidence type="ECO:0000259" key="4">
    <source>
        <dbReference type="PROSITE" id="PS50043"/>
    </source>
</evidence>
<dbReference type="KEGG" id="mmal:CKJ54_14630"/>
<dbReference type="InterPro" id="IPR036388">
    <property type="entry name" value="WH-like_DNA-bd_sf"/>
</dbReference>
<dbReference type="PROSITE" id="PS50043">
    <property type="entry name" value="HTH_LUXR_2"/>
    <property type="match status" value="1"/>
</dbReference>
<dbReference type="SUPFAM" id="SSF48452">
    <property type="entry name" value="TPR-like"/>
    <property type="match status" value="2"/>
</dbReference>